<comment type="caution">
    <text evidence="2">The sequence shown here is derived from an EMBL/GenBank/DDBJ whole genome shotgun (WGS) entry which is preliminary data.</text>
</comment>
<feature type="transmembrane region" description="Helical" evidence="1">
    <location>
        <begin position="31"/>
        <end position="49"/>
    </location>
</feature>
<keyword evidence="1" id="KW-0472">Membrane</keyword>
<evidence type="ECO:0000256" key="1">
    <source>
        <dbReference type="SAM" id="Phobius"/>
    </source>
</evidence>
<evidence type="ECO:0008006" key="4">
    <source>
        <dbReference type="Google" id="ProtNLM"/>
    </source>
</evidence>
<sequence>MKLNDIRISALGGTICSIWASFSFGDLFQTALLAAVGTVVSFVTSRLLGKLRKRE</sequence>
<proteinExistence type="predicted"/>
<accession>A0ABW5YZH1</accession>
<evidence type="ECO:0000313" key="3">
    <source>
        <dbReference type="Proteomes" id="UP001597509"/>
    </source>
</evidence>
<reference evidence="3" key="1">
    <citation type="journal article" date="2019" name="Int. J. Syst. Evol. Microbiol.">
        <title>The Global Catalogue of Microorganisms (GCM) 10K type strain sequencing project: providing services to taxonomists for standard genome sequencing and annotation.</title>
        <authorList>
            <consortium name="The Broad Institute Genomics Platform"/>
            <consortium name="The Broad Institute Genome Sequencing Center for Infectious Disease"/>
            <person name="Wu L."/>
            <person name="Ma J."/>
        </authorList>
    </citation>
    <scope>NUCLEOTIDE SEQUENCE [LARGE SCALE GENOMIC DNA]</scope>
    <source>
        <strain evidence="3">KCTC 22209</strain>
    </source>
</reference>
<keyword evidence="1" id="KW-1133">Transmembrane helix</keyword>
<keyword evidence="3" id="KW-1185">Reference proteome</keyword>
<keyword evidence="1" id="KW-0812">Transmembrane</keyword>
<dbReference type="Proteomes" id="UP001597509">
    <property type="component" value="Unassembled WGS sequence"/>
</dbReference>
<dbReference type="EMBL" id="JBHUPE010000007">
    <property type="protein sequence ID" value="MFD2905833.1"/>
    <property type="molecule type" value="Genomic_DNA"/>
</dbReference>
<protein>
    <recommendedName>
        <fullName evidence="4">Holin</fullName>
    </recommendedName>
</protein>
<gene>
    <name evidence="2" type="ORF">ACFS6I_18035</name>
</gene>
<name>A0ABW5YZH1_9SPHI</name>
<organism evidence="2 3">
    <name type="scientific">Sphingobacterium anhuiense</name>
    <dbReference type="NCBI Taxonomy" id="493780"/>
    <lineage>
        <taxon>Bacteria</taxon>
        <taxon>Pseudomonadati</taxon>
        <taxon>Bacteroidota</taxon>
        <taxon>Sphingobacteriia</taxon>
        <taxon>Sphingobacteriales</taxon>
        <taxon>Sphingobacteriaceae</taxon>
        <taxon>Sphingobacterium</taxon>
    </lineage>
</organism>
<evidence type="ECO:0000313" key="2">
    <source>
        <dbReference type="EMBL" id="MFD2905833.1"/>
    </source>
</evidence>
<dbReference type="RefSeq" id="WP_380922692.1">
    <property type="nucleotide sequence ID" value="NZ_JBHUPE010000007.1"/>
</dbReference>